<dbReference type="OrthoDB" id="255482at2"/>
<accession>A0A1T5CKA0</accession>
<protein>
    <submittedName>
        <fullName evidence="7">Uncharacterized membrane protein YfcC, ion transporter superfamily</fullName>
    </submittedName>
</protein>
<gene>
    <name evidence="7" type="ORF">SAMN03080601_00852</name>
</gene>
<feature type="transmembrane region" description="Helical" evidence="6">
    <location>
        <begin position="202"/>
        <end position="222"/>
    </location>
</feature>
<evidence type="ECO:0000256" key="1">
    <source>
        <dbReference type="ARBA" id="ARBA00004651"/>
    </source>
</evidence>
<dbReference type="STRING" id="889453.SAMN03080601_00852"/>
<dbReference type="PANTHER" id="PTHR43652">
    <property type="entry name" value="BASIC AMINO ACID ANTIPORTER YFCC-RELATED"/>
    <property type="match status" value="1"/>
</dbReference>
<feature type="transmembrane region" description="Helical" evidence="6">
    <location>
        <begin position="167"/>
        <end position="190"/>
    </location>
</feature>
<proteinExistence type="predicted"/>
<keyword evidence="2" id="KW-1003">Cell membrane</keyword>
<feature type="transmembrane region" description="Helical" evidence="6">
    <location>
        <begin position="71"/>
        <end position="89"/>
    </location>
</feature>
<dbReference type="InterPro" id="IPR018385">
    <property type="entry name" value="C4_dicarb_anaerob_car-like"/>
</dbReference>
<sequence>MLRKVPHTYVIVFSLILISAVATWFVPGGQYVPVVNDQGVVQEGMLVFESIDNQPQTWEVFAAMFQGFERQAGIIVFILMIGGAFWILNESRAIDVGIRSFLKFTSQLDKYRIMRWLGTGNIIIVFIMLMFSVFGAVFGMSEETIAFIIILVPLAISLGYDSITGVGMVFVAAGLGFAGAVLNPFTIGIAQGLAGLPLFSGFEYRLFCWVVINIVGISFILWHANRVKRRPENSPVYEEDAYWREHIHINDVDNDESVTYKSSWITWGITLIALIIFSFSHPETTLVIGGGSGFTWYFIPLITVLFAVTGYLSLRVSSPVFVLNLLAYTIVFLIVGVMGYQWYIMEIAALFFAMGILSGLAMNKTADQITNLFLDGARDIMAAALIVGLAGGIIVILEEGRIIHTILHAMAGGMSDLGDVASVGVMYVIQTVINVVIPSGSAKAALTMPIMAPFSDLIGLSRQATVMAFQFGDGFTNMITPTSGVLIGVLGVAKIPYVKWAKWIAPLIIILGVLGFLLLIPTVTMDLNGF</sequence>
<feature type="transmembrane region" description="Helical" evidence="6">
    <location>
        <begin position="380"/>
        <end position="397"/>
    </location>
</feature>
<feature type="transmembrane region" description="Helical" evidence="6">
    <location>
        <begin position="343"/>
        <end position="360"/>
    </location>
</feature>
<keyword evidence="4 6" id="KW-1133">Transmembrane helix</keyword>
<dbReference type="InterPro" id="IPR051679">
    <property type="entry name" value="DASS-Related_Transporters"/>
</dbReference>
<dbReference type="RefSeq" id="WP_079556635.1">
    <property type="nucleotide sequence ID" value="NZ_CP021904.1"/>
</dbReference>
<evidence type="ECO:0000256" key="3">
    <source>
        <dbReference type="ARBA" id="ARBA00022692"/>
    </source>
</evidence>
<dbReference type="PANTHER" id="PTHR43652:SF6">
    <property type="entry name" value="ARGININE REPRESSOR"/>
    <property type="match status" value="1"/>
</dbReference>
<evidence type="ECO:0000256" key="4">
    <source>
        <dbReference type="ARBA" id="ARBA00022989"/>
    </source>
</evidence>
<dbReference type="AlphaFoldDB" id="A0A1T5CKA0"/>
<feature type="transmembrane region" description="Helical" evidence="6">
    <location>
        <begin position="500"/>
        <end position="520"/>
    </location>
</feature>
<comment type="subcellular location">
    <subcellularLocation>
        <location evidence="1">Cell membrane</location>
        <topology evidence="1">Multi-pass membrane protein</topology>
    </subcellularLocation>
</comment>
<evidence type="ECO:0000256" key="5">
    <source>
        <dbReference type="ARBA" id="ARBA00023136"/>
    </source>
</evidence>
<reference evidence="7 8" key="1">
    <citation type="submission" date="2017-02" db="EMBL/GenBank/DDBJ databases">
        <authorList>
            <person name="Peterson S.W."/>
        </authorList>
    </citation>
    <scope>NUCLEOTIDE SEQUENCE [LARGE SCALE GENOMIC DNA]</scope>
    <source>
        <strain evidence="7 8">DSM 24412</strain>
    </source>
</reference>
<keyword evidence="8" id="KW-1185">Reference proteome</keyword>
<feature type="transmembrane region" description="Helical" evidence="6">
    <location>
        <begin position="264"/>
        <end position="282"/>
    </location>
</feature>
<evidence type="ECO:0000256" key="2">
    <source>
        <dbReference type="ARBA" id="ARBA00022475"/>
    </source>
</evidence>
<feature type="transmembrane region" description="Helical" evidence="6">
    <location>
        <begin position="321"/>
        <end position="337"/>
    </location>
</feature>
<feature type="transmembrane region" description="Helical" evidence="6">
    <location>
        <begin position="7"/>
        <end position="26"/>
    </location>
</feature>
<dbReference type="KEGG" id="asx:CDL62_12480"/>
<evidence type="ECO:0000313" key="7">
    <source>
        <dbReference type="EMBL" id="SKB59877.1"/>
    </source>
</evidence>
<name>A0A1T5CKA0_9BACT</name>
<evidence type="ECO:0000313" key="8">
    <source>
        <dbReference type="Proteomes" id="UP000191055"/>
    </source>
</evidence>
<feature type="transmembrane region" description="Helical" evidence="6">
    <location>
        <begin position="144"/>
        <end position="160"/>
    </location>
</feature>
<feature type="transmembrane region" description="Helical" evidence="6">
    <location>
        <begin position="116"/>
        <end position="138"/>
    </location>
</feature>
<evidence type="ECO:0000256" key="6">
    <source>
        <dbReference type="SAM" id="Phobius"/>
    </source>
</evidence>
<feature type="transmembrane region" description="Helical" evidence="6">
    <location>
        <begin position="294"/>
        <end position="314"/>
    </location>
</feature>
<keyword evidence="5 6" id="KW-0472">Membrane</keyword>
<organism evidence="7 8">
    <name type="scientific">Alkalitalea saponilacus</name>
    <dbReference type="NCBI Taxonomy" id="889453"/>
    <lineage>
        <taxon>Bacteria</taxon>
        <taxon>Pseudomonadati</taxon>
        <taxon>Bacteroidota</taxon>
        <taxon>Bacteroidia</taxon>
        <taxon>Marinilabiliales</taxon>
        <taxon>Marinilabiliaceae</taxon>
        <taxon>Alkalitalea</taxon>
    </lineage>
</organism>
<keyword evidence="3 6" id="KW-0812">Transmembrane</keyword>
<dbReference type="Pfam" id="PF03606">
    <property type="entry name" value="DcuC"/>
    <property type="match status" value="2"/>
</dbReference>
<dbReference type="Proteomes" id="UP000191055">
    <property type="component" value="Unassembled WGS sequence"/>
</dbReference>
<dbReference type="EMBL" id="FUYV01000003">
    <property type="protein sequence ID" value="SKB59877.1"/>
    <property type="molecule type" value="Genomic_DNA"/>
</dbReference>
<dbReference type="GO" id="GO:0005886">
    <property type="term" value="C:plasma membrane"/>
    <property type="evidence" value="ECO:0007669"/>
    <property type="project" value="UniProtKB-SubCell"/>
</dbReference>
<feature type="transmembrane region" description="Helical" evidence="6">
    <location>
        <begin position="417"/>
        <end position="437"/>
    </location>
</feature>